<dbReference type="EMBL" id="FOMW01000006">
    <property type="protein sequence ID" value="SFE32041.1"/>
    <property type="molecule type" value="Genomic_DNA"/>
</dbReference>
<dbReference type="Proteomes" id="UP000198977">
    <property type="component" value="Unassembled WGS sequence"/>
</dbReference>
<dbReference type="PROSITE" id="PS51186">
    <property type="entry name" value="GNAT"/>
    <property type="match status" value="1"/>
</dbReference>
<accession>A0A1I1ZK23</accession>
<dbReference type="InterPro" id="IPR000182">
    <property type="entry name" value="GNAT_dom"/>
</dbReference>
<gene>
    <name evidence="2" type="ORF">SAMN04488523_106175</name>
</gene>
<feature type="domain" description="N-acetyltransferase" evidence="1">
    <location>
        <begin position="13"/>
        <end position="172"/>
    </location>
</feature>
<dbReference type="RefSeq" id="WP_093923731.1">
    <property type="nucleotide sequence ID" value="NZ_FOMW01000006.1"/>
</dbReference>
<dbReference type="SUPFAM" id="SSF55729">
    <property type="entry name" value="Acyl-CoA N-acyltransferases (Nat)"/>
    <property type="match status" value="1"/>
</dbReference>
<keyword evidence="2" id="KW-0808">Transferase</keyword>
<dbReference type="PANTHER" id="PTHR43792:SF1">
    <property type="entry name" value="N-ACETYLTRANSFERASE DOMAIN-CONTAINING PROTEIN"/>
    <property type="match status" value="1"/>
</dbReference>
<dbReference type="Gene3D" id="3.40.630.30">
    <property type="match status" value="1"/>
</dbReference>
<proteinExistence type="predicted"/>
<organism evidence="2 3">
    <name type="scientific">Sulfitobacter brevis</name>
    <dbReference type="NCBI Taxonomy" id="74348"/>
    <lineage>
        <taxon>Bacteria</taxon>
        <taxon>Pseudomonadati</taxon>
        <taxon>Pseudomonadota</taxon>
        <taxon>Alphaproteobacteria</taxon>
        <taxon>Rhodobacterales</taxon>
        <taxon>Roseobacteraceae</taxon>
        <taxon>Sulfitobacter</taxon>
    </lineage>
</organism>
<evidence type="ECO:0000313" key="3">
    <source>
        <dbReference type="Proteomes" id="UP000198977"/>
    </source>
</evidence>
<dbReference type="STRING" id="74348.SAMN04488523_106175"/>
<dbReference type="PANTHER" id="PTHR43792">
    <property type="entry name" value="GNAT FAMILY, PUTATIVE (AFU_ORTHOLOGUE AFUA_3G00765)-RELATED-RELATED"/>
    <property type="match status" value="1"/>
</dbReference>
<evidence type="ECO:0000259" key="1">
    <source>
        <dbReference type="PROSITE" id="PS51186"/>
    </source>
</evidence>
<dbReference type="Pfam" id="PF13302">
    <property type="entry name" value="Acetyltransf_3"/>
    <property type="match status" value="1"/>
</dbReference>
<dbReference type="OrthoDB" id="6293260at2"/>
<sequence>MSRTVPTINTPRVTLRAMRAEDFPRFAELWITPPLEAEVLGEPRSKAQSWDAFLRIAGHWQIVGFGQWAIQLRGAKPMAGQTGFFFGSRGLGDDFDPFPEAGWLLDPVRQGAGIGLEAARAAHDWFDRVVAGRTVCMVQPDNTPSLVIAEALGYAALREIEYDGALMRIMTRKGPPI</sequence>
<dbReference type="GO" id="GO:0016747">
    <property type="term" value="F:acyltransferase activity, transferring groups other than amino-acyl groups"/>
    <property type="evidence" value="ECO:0007669"/>
    <property type="project" value="InterPro"/>
</dbReference>
<reference evidence="3" key="1">
    <citation type="submission" date="2016-10" db="EMBL/GenBank/DDBJ databases">
        <authorList>
            <person name="Varghese N."/>
            <person name="Submissions S."/>
        </authorList>
    </citation>
    <scope>NUCLEOTIDE SEQUENCE [LARGE SCALE GENOMIC DNA]</scope>
    <source>
        <strain evidence="3">DSM 11443</strain>
    </source>
</reference>
<keyword evidence="3" id="KW-1185">Reference proteome</keyword>
<protein>
    <submittedName>
        <fullName evidence="2">Protein N-acetyltransferase, RimJ/RimL family</fullName>
    </submittedName>
</protein>
<dbReference type="AlphaFoldDB" id="A0A1I1ZK23"/>
<name>A0A1I1ZK23_9RHOB</name>
<dbReference type="InterPro" id="IPR051531">
    <property type="entry name" value="N-acetyltransferase"/>
</dbReference>
<dbReference type="InterPro" id="IPR016181">
    <property type="entry name" value="Acyl_CoA_acyltransferase"/>
</dbReference>
<evidence type="ECO:0000313" key="2">
    <source>
        <dbReference type="EMBL" id="SFE32041.1"/>
    </source>
</evidence>